<sequence>MAAKEMSRNARKSQKQERIEKEQCKKHIRKGNLALAKIHAENSIRQRNQALNFLTMSARVEAIAAKVQDAQTMNRITNSLRKVSEAMDKTLKSMDLERISKLVDVFENNLEELDVKESCIKDMMSAATTTTVPILDVEALLNEVAEEAGLDLMVALPVEYGSIGGTVEEQDDLAKRLAKLRE</sequence>
<reference evidence="3" key="1">
    <citation type="submission" date="2020-11" db="EMBL/GenBank/DDBJ databases">
        <authorList>
            <person name="Tran Van P."/>
        </authorList>
    </citation>
    <scope>NUCLEOTIDE SEQUENCE</scope>
</reference>
<proteinExistence type="inferred from homology"/>
<organism evidence="3">
    <name type="scientific">Timema genevievae</name>
    <name type="common">Walking stick</name>
    <dbReference type="NCBI Taxonomy" id="629358"/>
    <lineage>
        <taxon>Eukaryota</taxon>
        <taxon>Metazoa</taxon>
        <taxon>Ecdysozoa</taxon>
        <taxon>Arthropoda</taxon>
        <taxon>Hexapoda</taxon>
        <taxon>Insecta</taxon>
        <taxon>Pterygota</taxon>
        <taxon>Neoptera</taxon>
        <taxon>Polyneoptera</taxon>
        <taxon>Phasmatodea</taxon>
        <taxon>Timematodea</taxon>
        <taxon>Timematoidea</taxon>
        <taxon>Timematidae</taxon>
        <taxon>Timema</taxon>
    </lineage>
</organism>
<dbReference type="GO" id="GO:0007034">
    <property type="term" value="P:vacuolar transport"/>
    <property type="evidence" value="ECO:0007669"/>
    <property type="project" value="InterPro"/>
</dbReference>
<feature type="region of interest" description="Disordered" evidence="2">
    <location>
        <begin position="1"/>
        <end position="22"/>
    </location>
</feature>
<dbReference type="EMBL" id="OE840471">
    <property type="protein sequence ID" value="CAD7590787.1"/>
    <property type="molecule type" value="Genomic_DNA"/>
</dbReference>
<dbReference type="InterPro" id="IPR005024">
    <property type="entry name" value="Snf7_fam"/>
</dbReference>
<dbReference type="Gene3D" id="6.10.140.1230">
    <property type="match status" value="1"/>
</dbReference>
<comment type="similarity">
    <text evidence="1">Belongs to the SNF7 family.</text>
</comment>
<dbReference type="AlphaFoldDB" id="A0A7R9PKH1"/>
<dbReference type="PANTHER" id="PTHR10476">
    <property type="entry name" value="CHARGED MULTIVESICULAR BODY PROTEIN"/>
    <property type="match status" value="1"/>
</dbReference>
<dbReference type="Pfam" id="PF03357">
    <property type="entry name" value="Snf7"/>
    <property type="match status" value="1"/>
</dbReference>
<protein>
    <submittedName>
        <fullName evidence="3">Uncharacterized protein</fullName>
    </submittedName>
</protein>
<accession>A0A7R9PKH1</accession>
<evidence type="ECO:0000313" key="3">
    <source>
        <dbReference type="EMBL" id="CAD7590787.1"/>
    </source>
</evidence>
<gene>
    <name evidence="3" type="ORF">TGEB3V08_LOCUS4309</name>
</gene>
<evidence type="ECO:0000256" key="1">
    <source>
        <dbReference type="ARBA" id="ARBA00006190"/>
    </source>
</evidence>
<name>A0A7R9PKH1_TIMGE</name>
<evidence type="ECO:0000256" key="2">
    <source>
        <dbReference type="SAM" id="MobiDB-lite"/>
    </source>
</evidence>